<dbReference type="GO" id="GO:0016301">
    <property type="term" value="F:kinase activity"/>
    <property type="evidence" value="ECO:0007669"/>
    <property type="project" value="UniProtKB-KW"/>
</dbReference>
<dbReference type="SUPFAM" id="SSF53795">
    <property type="entry name" value="PEP carboxykinase-like"/>
    <property type="match status" value="1"/>
</dbReference>
<keyword evidence="1" id="KW-0808">Transferase</keyword>
<keyword evidence="1" id="KW-0418">Kinase</keyword>
<comment type="caution">
    <text evidence="1">The sequence shown here is derived from an EMBL/GenBank/DDBJ whole genome shotgun (WGS) entry which is preliminary data.</text>
</comment>
<gene>
    <name evidence="1" type="ORF">NP590_00850</name>
</gene>
<dbReference type="InterPro" id="IPR027417">
    <property type="entry name" value="P-loop_NTPase"/>
</dbReference>
<evidence type="ECO:0000313" key="1">
    <source>
        <dbReference type="EMBL" id="MCQ8102635.1"/>
    </source>
</evidence>
<protein>
    <submittedName>
        <fullName evidence="1">HprK-related kinase A</fullName>
    </submittedName>
</protein>
<reference evidence="1 2" key="1">
    <citation type="submission" date="2022-07" db="EMBL/GenBank/DDBJ databases">
        <title>Methylomonas rivi sp. nov., Methylomonas rosea sp. nov., Methylomonas aureus sp. nov. and Methylomonas subterranea sp. nov., four novel methanotrophs isolated from a freshwater creek and the deep terrestrial subsurface.</title>
        <authorList>
            <person name="Abin C."/>
            <person name="Sankaranarayanan K."/>
            <person name="Garner C."/>
            <person name="Sindelar R."/>
            <person name="Kotary K."/>
            <person name="Garner R."/>
            <person name="Barclay S."/>
            <person name="Lawson P."/>
            <person name="Krumholz L."/>
        </authorList>
    </citation>
    <scope>NUCLEOTIDE SEQUENCE [LARGE SCALE GENOMIC DNA]</scope>
    <source>
        <strain evidence="1 2">SURF-2</strain>
    </source>
</reference>
<dbReference type="NCBIfam" id="TIGR04352">
    <property type="entry name" value="HprK_rel_A"/>
    <property type="match status" value="1"/>
</dbReference>
<evidence type="ECO:0000313" key="2">
    <source>
        <dbReference type="Proteomes" id="UP001524499"/>
    </source>
</evidence>
<sequence length="301" mass="33643">MTNFSFEKHLAHGLVICTGPFNFLIRSSLANVGYNLERLYQDFPVDLYGENSFCDFHVNLRAPRLIRSLIHPQAQFYVDDRVVFNPFPMIHATAMLEWGMNWCISTQIHTYLIIHAAVMEKNGFAAVLPAPPGSGKSTLCASLVQEGWRLLSDELTLINLITAGVVPVPRPIGLKNRSIDIIRQRYPQAVLGVLSSDTLKGSVCHLKPPTESVQKQFVECPIGWIIFPKYEAGAITELLSKPKGQAFMEVANNAFNYSALGVKGFEVLKQVVDRADCFSFKYSNLDEAIVVFSQLEPPHEN</sequence>
<dbReference type="Proteomes" id="UP001524499">
    <property type="component" value="Unassembled WGS sequence"/>
</dbReference>
<dbReference type="RefSeq" id="WP_256600243.1">
    <property type="nucleotide sequence ID" value="NZ_JANIBJ010000001.1"/>
</dbReference>
<dbReference type="EMBL" id="JANIBJ010000001">
    <property type="protein sequence ID" value="MCQ8102635.1"/>
    <property type="molecule type" value="Genomic_DNA"/>
</dbReference>
<organism evidence="1 2">
    <name type="scientific">Methylomonas subterranea</name>
    <dbReference type="NCBI Taxonomy" id="2952225"/>
    <lineage>
        <taxon>Bacteria</taxon>
        <taxon>Pseudomonadati</taxon>
        <taxon>Pseudomonadota</taxon>
        <taxon>Gammaproteobacteria</taxon>
        <taxon>Methylococcales</taxon>
        <taxon>Methylococcaceae</taxon>
        <taxon>Methylomonas</taxon>
    </lineage>
</organism>
<keyword evidence="2" id="KW-1185">Reference proteome</keyword>
<dbReference type="InterPro" id="IPR027600">
    <property type="entry name" value="HprK-rel_A"/>
</dbReference>
<accession>A0ABT1TB01</accession>
<name>A0ABT1TB01_9GAMM</name>
<proteinExistence type="predicted"/>
<dbReference type="Gene3D" id="3.40.50.300">
    <property type="entry name" value="P-loop containing nucleotide triphosphate hydrolases"/>
    <property type="match status" value="1"/>
</dbReference>